<evidence type="ECO:0000313" key="3">
    <source>
        <dbReference type="Proteomes" id="UP000256431"/>
    </source>
</evidence>
<dbReference type="Proteomes" id="UP000256431">
    <property type="component" value="Unassembled WGS sequence"/>
</dbReference>
<feature type="transmembrane region" description="Helical" evidence="1">
    <location>
        <begin position="160"/>
        <end position="179"/>
    </location>
</feature>
<feature type="transmembrane region" description="Helical" evidence="1">
    <location>
        <begin position="244"/>
        <end position="263"/>
    </location>
</feature>
<dbReference type="AlphaFoldDB" id="A0A3D8H7U3"/>
<keyword evidence="3" id="KW-1185">Reference proteome</keyword>
<feature type="transmembrane region" description="Helical" evidence="1">
    <location>
        <begin position="330"/>
        <end position="351"/>
    </location>
</feature>
<feature type="transmembrane region" description="Helical" evidence="1">
    <location>
        <begin position="7"/>
        <end position="24"/>
    </location>
</feature>
<feature type="transmembrane region" description="Helical" evidence="1">
    <location>
        <begin position="95"/>
        <end position="114"/>
    </location>
</feature>
<sequence length="409" mass="45270">MYNGRSLASLREFIVFLLCGFILVDMVNGVLLRLGFTSVSVVYKTAVLALVMLYMSKSRSFLLIVSAMVLTVLGYLLFHATLFSEMVGAFKSSDWLVKYFSIIIFYLFFCRLVFEGKGTLIFTVASYAIFFLTLNFIIGFLGLGYPMYGNEENAIGTKGLIFAGNEITASIVISGGIVQMKLIQESRYIQFLLVGLLMLFMGALLTSKVSLLAPILTTLFFPLIKSSEKLNVLKVSKKDFGSSALIIMIIPGIAFSFGYYALFQSNLMERLTYFYERVDVITLIFSRRNIWASDAIDVFVSLYSLPEVVLGTGLSWFQLVPDGKMVEIDFLDFLMAYGLLGVVISYGFVGLKVLDLLGSKNNPYFGYILFLILLVVAMSLSSGHIFNSGVAGALIGALFASTKLQKVEA</sequence>
<feature type="transmembrane region" description="Helical" evidence="1">
    <location>
        <begin position="121"/>
        <end position="148"/>
    </location>
</feature>
<dbReference type="EMBL" id="QRDH01000001">
    <property type="protein sequence ID" value="RDU42386.1"/>
    <property type="molecule type" value="Genomic_DNA"/>
</dbReference>
<organism evidence="2 3">
    <name type="scientific">Marinobacter flavimaris</name>
    <dbReference type="NCBI Taxonomy" id="262076"/>
    <lineage>
        <taxon>Bacteria</taxon>
        <taxon>Pseudomonadati</taxon>
        <taxon>Pseudomonadota</taxon>
        <taxon>Gammaproteobacteria</taxon>
        <taxon>Pseudomonadales</taxon>
        <taxon>Marinobacteraceae</taxon>
        <taxon>Marinobacter</taxon>
    </lineage>
</organism>
<gene>
    <name evidence="2" type="ORF">DXI23_01500</name>
</gene>
<evidence type="ECO:0008006" key="4">
    <source>
        <dbReference type="Google" id="ProtNLM"/>
    </source>
</evidence>
<feature type="transmembrane region" description="Helical" evidence="1">
    <location>
        <begin position="61"/>
        <end position="83"/>
    </location>
</feature>
<dbReference type="RefSeq" id="WP_104269960.1">
    <property type="nucleotide sequence ID" value="NZ_PSSW01000001.1"/>
</dbReference>
<feature type="transmembrane region" description="Helical" evidence="1">
    <location>
        <begin position="363"/>
        <end position="380"/>
    </location>
</feature>
<comment type="caution">
    <text evidence="2">The sequence shown here is derived from an EMBL/GenBank/DDBJ whole genome shotgun (WGS) entry which is preliminary data.</text>
</comment>
<proteinExistence type="predicted"/>
<keyword evidence="1" id="KW-0812">Transmembrane</keyword>
<keyword evidence="1" id="KW-1133">Transmembrane helix</keyword>
<name>A0A3D8H7U3_9GAMM</name>
<accession>A0A3D8H7U3</accession>
<reference evidence="2 3" key="1">
    <citation type="submission" date="2018-08" db="EMBL/GenBank/DDBJ databases">
        <title>Genome sequence of Marinobacter flavimaris KCTC 12185.</title>
        <authorList>
            <person name="Chun J."/>
            <person name="Kim B.-Y."/>
            <person name="Choi S.-B."/>
            <person name="Kwak M.-J."/>
        </authorList>
    </citation>
    <scope>NUCLEOTIDE SEQUENCE [LARGE SCALE GENOMIC DNA]</scope>
    <source>
        <strain evidence="2 3">KCTC 12185</strain>
    </source>
</reference>
<keyword evidence="1" id="KW-0472">Membrane</keyword>
<protein>
    <recommendedName>
        <fullName evidence="4">O-antigen ligase domain-containing protein</fullName>
    </recommendedName>
</protein>
<evidence type="ECO:0000256" key="1">
    <source>
        <dbReference type="SAM" id="Phobius"/>
    </source>
</evidence>
<evidence type="ECO:0000313" key="2">
    <source>
        <dbReference type="EMBL" id="RDU42386.1"/>
    </source>
</evidence>
<feature type="transmembrane region" description="Helical" evidence="1">
    <location>
        <begin position="191"/>
        <end position="224"/>
    </location>
</feature>
<feature type="transmembrane region" description="Helical" evidence="1">
    <location>
        <begin position="295"/>
        <end position="318"/>
    </location>
</feature>
<feature type="transmembrane region" description="Helical" evidence="1">
    <location>
        <begin position="30"/>
        <end position="54"/>
    </location>
</feature>